<name>A0AAJ1NFV9_9BACI</name>
<dbReference type="CDD" id="cd20223">
    <property type="entry name" value="PFM_epsilon-toxin-like"/>
    <property type="match status" value="1"/>
</dbReference>
<evidence type="ECO:0000256" key="1">
    <source>
        <dbReference type="SAM" id="SignalP"/>
    </source>
</evidence>
<dbReference type="InterPro" id="IPR004991">
    <property type="entry name" value="Aerolysin-like"/>
</dbReference>
<dbReference type="EMBL" id="JARPRR010000059">
    <property type="protein sequence ID" value="MDG0956610.1"/>
    <property type="molecule type" value="Genomic_DNA"/>
</dbReference>
<dbReference type="RefSeq" id="WP_000671232.1">
    <property type="nucleotide sequence ID" value="NZ_JARLXG010000034.1"/>
</dbReference>
<comment type="caution">
    <text evidence="2">The sequence shown here is derived from an EMBL/GenBank/DDBJ whole genome shotgun (WGS) entry which is preliminary data.</text>
</comment>
<sequence>MKFNKLMVSGIAFVCSSTFFTAYIQAAEIEENKNSTTALSESREELFGIVDVDKSFDKMAQYYYFKNLQGKIENGYKFTNYKGSSTNLDKFKTTSDKVSDLQITGLLPEYIGGNTFPNHTEQEQTFSTTSYARTITESVTTTTQSGFSVSGQGGLLNIPIIFPNGTSITASINTSSTLAKQESDTRTLTAPSQAVKVPPGKTYRAEVKLVRKSFKANVGFNGTIAPPLSTDIKMNARWEGAGGRPNKTVTKSYATQTLYRDMTPSQQKDLGITFNSTTGQFDVNGKAVIDGIAGSEMEVAIYDITNARTPKLVSKTYY</sequence>
<dbReference type="AlphaFoldDB" id="A0AAJ1NFV9"/>
<accession>A0AAJ1NFV9</accession>
<proteinExistence type="predicted"/>
<feature type="chain" id="PRO_5042503907" evidence="1">
    <location>
        <begin position="27"/>
        <end position="318"/>
    </location>
</feature>
<dbReference type="Proteomes" id="UP001216801">
    <property type="component" value="Unassembled WGS sequence"/>
</dbReference>
<dbReference type="Pfam" id="PF03318">
    <property type="entry name" value="ETX_MTX2"/>
    <property type="match status" value="1"/>
</dbReference>
<dbReference type="Gene3D" id="2.170.15.10">
    <property type="entry name" value="Proaerolysin, chain A, domain 3"/>
    <property type="match status" value="1"/>
</dbReference>
<dbReference type="SUPFAM" id="SSF56973">
    <property type="entry name" value="Aerolisin/ETX pore-forming domain"/>
    <property type="match status" value="1"/>
</dbReference>
<reference evidence="2" key="1">
    <citation type="submission" date="2023-03" db="EMBL/GenBank/DDBJ databases">
        <title>Genetic diversity of Bacillus cereus sensu lato isolates from Slovenia.</title>
        <authorList>
            <person name="Abdelli M."/>
        </authorList>
    </citation>
    <scope>NUCLEOTIDE SEQUENCE</scope>
    <source>
        <strain evidence="2">SIBC39</strain>
    </source>
</reference>
<evidence type="ECO:0000313" key="2">
    <source>
        <dbReference type="EMBL" id="MDG0956610.1"/>
    </source>
</evidence>
<organism evidence="2 3">
    <name type="scientific">Bacillus paranthracis</name>
    <dbReference type="NCBI Taxonomy" id="2026186"/>
    <lineage>
        <taxon>Bacteria</taxon>
        <taxon>Bacillati</taxon>
        <taxon>Bacillota</taxon>
        <taxon>Bacilli</taxon>
        <taxon>Bacillales</taxon>
        <taxon>Bacillaceae</taxon>
        <taxon>Bacillus</taxon>
        <taxon>Bacillus cereus group</taxon>
    </lineage>
</organism>
<keyword evidence="1" id="KW-0732">Signal</keyword>
<gene>
    <name evidence="2" type="ORF">P6U19_29290</name>
</gene>
<protein>
    <submittedName>
        <fullName evidence="2">ETX/MTX2 family pore-forming toxin</fullName>
    </submittedName>
</protein>
<feature type="signal peptide" evidence="1">
    <location>
        <begin position="1"/>
        <end position="26"/>
    </location>
</feature>
<evidence type="ECO:0000313" key="3">
    <source>
        <dbReference type="Proteomes" id="UP001216801"/>
    </source>
</evidence>